<evidence type="ECO:0000256" key="5">
    <source>
        <dbReference type="ARBA" id="ARBA00013958"/>
    </source>
</evidence>
<feature type="active site" description="Charge relay system" evidence="14">
    <location>
        <position position="125"/>
    </location>
</feature>
<keyword evidence="11" id="KW-0720">Serine protease</keyword>
<dbReference type="NCBIfam" id="TIGR02037">
    <property type="entry name" value="degP_htrA_DO"/>
    <property type="match status" value="1"/>
</dbReference>
<dbReference type="Gene3D" id="2.40.10.120">
    <property type="match status" value="1"/>
</dbReference>
<dbReference type="Proteomes" id="UP000321249">
    <property type="component" value="Unassembled WGS sequence"/>
</dbReference>
<evidence type="ECO:0000313" key="19">
    <source>
        <dbReference type="EMBL" id="TXC62971.1"/>
    </source>
</evidence>
<evidence type="ECO:0000256" key="11">
    <source>
        <dbReference type="ARBA" id="ARBA00022825"/>
    </source>
</evidence>
<keyword evidence="7 17" id="KW-0732">Signal</keyword>
<evidence type="ECO:0000256" key="10">
    <source>
        <dbReference type="ARBA" id="ARBA00022801"/>
    </source>
</evidence>
<evidence type="ECO:0000313" key="20">
    <source>
        <dbReference type="Proteomes" id="UP000321249"/>
    </source>
</evidence>
<accession>A0A5C6TSH4</accession>
<dbReference type="GO" id="GO:0006508">
    <property type="term" value="P:proteolysis"/>
    <property type="evidence" value="ECO:0007669"/>
    <property type="project" value="UniProtKB-KW"/>
</dbReference>
<dbReference type="InterPro" id="IPR001940">
    <property type="entry name" value="Peptidase_S1C"/>
</dbReference>
<keyword evidence="10" id="KW-0378">Hydrolase</keyword>
<evidence type="ECO:0000256" key="14">
    <source>
        <dbReference type="PIRSR" id="PIRSR611782-1"/>
    </source>
</evidence>
<comment type="similarity">
    <text evidence="3">Belongs to the peptidase S1C family.</text>
</comment>
<evidence type="ECO:0000256" key="4">
    <source>
        <dbReference type="ARBA" id="ARBA00013035"/>
    </source>
</evidence>
<protein>
    <recommendedName>
        <fullName evidence="5">Probable periplasmic serine endoprotease DegP-like</fullName>
        <ecNumber evidence="4">3.4.21.107</ecNumber>
    </recommendedName>
    <alternativeName>
        <fullName evidence="13">Protease Do</fullName>
    </alternativeName>
</protein>
<dbReference type="Pfam" id="PF13365">
    <property type="entry name" value="Trypsin_2"/>
    <property type="match status" value="1"/>
</dbReference>
<feature type="binding site" evidence="15">
    <location>
        <position position="125"/>
    </location>
    <ligand>
        <name>substrate</name>
    </ligand>
</feature>
<dbReference type="SUPFAM" id="SSF50156">
    <property type="entry name" value="PDZ domain-like"/>
    <property type="match status" value="2"/>
</dbReference>
<organism evidence="19 20">
    <name type="scientific">Allosphingosinicella ginsenosidimutans</name>
    <dbReference type="NCBI Taxonomy" id="1176539"/>
    <lineage>
        <taxon>Bacteria</taxon>
        <taxon>Pseudomonadati</taxon>
        <taxon>Pseudomonadota</taxon>
        <taxon>Alphaproteobacteria</taxon>
        <taxon>Sphingomonadales</taxon>
        <taxon>Sphingomonadaceae</taxon>
        <taxon>Allosphingosinicella</taxon>
    </lineage>
</organism>
<dbReference type="Gene3D" id="2.30.42.10">
    <property type="match status" value="2"/>
</dbReference>
<feature type="domain" description="PDZ" evidence="18">
    <location>
        <begin position="419"/>
        <end position="509"/>
    </location>
</feature>
<dbReference type="Pfam" id="PF17820">
    <property type="entry name" value="PDZ_6"/>
    <property type="match status" value="1"/>
</dbReference>
<dbReference type="OrthoDB" id="9758917at2"/>
<keyword evidence="12" id="KW-0346">Stress response</keyword>
<dbReference type="InterPro" id="IPR041489">
    <property type="entry name" value="PDZ_6"/>
</dbReference>
<dbReference type="InterPro" id="IPR009003">
    <property type="entry name" value="Peptidase_S1_PA"/>
</dbReference>
<evidence type="ECO:0000256" key="9">
    <source>
        <dbReference type="ARBA" id="ARBA00022764"/>
    </source>
</evidence>
<feature type="binding site" evidence="15">
    <location>
        <begin position="233"/>
        <end position="235"/>
    </location>
    <ligand>
        <name>substrate</name>
    </ligand>
</feature>
<feature type="domain" description="PDZ" evidence="18">
    <location>
        <begin position="291"/>
        <end position="352"/>
    </location>
</feature>
<keyword evidence="6" id="KW-0645">Protease</keyword>
<evidence type="ECO:0000256" key="2">
    <source>
        <dbReference type="ARBA" id="ARBA00004418"/>
    </source>
</evidence>
<feature type="signal peptide" evidence="17">
    <location>
        <begin position="1"/>
        <end position="22"/>
    </location>
</feature>
<evidence type="ECO:0000256" key="12">
    <source>
        <dbReference type="ARBA" id="ARBA00023016"/>
    </source>
</evidence>
<evidence type="ECO:0000256" key="7">
    <source>
        <dbReference type="ARBA" id="ARBA00022729"/>
    </source>
</evidence>
<name>A0A5C6TSH4_9SPHN</name>
<comment type="catalytic activity">
    <reaction evidence="1">
        <text>Acts on substrates that are at least partially unfolded. The cleavage site P1 residue is normally between a pair of hydrophobic residues, such as Val-|-Val.</text>
        <dbReference type="EC" id="3.4.21.107"/>
    </reaction>
</comment>
<dbReference type="EMBL" id="VOQQ01000001">
    <property type="protein sequence ID" value="TXC62971.1"/>
    <property type="molecule type" value="Genomic_DNA"/>
</dbReference>
<comment type="caution">
    <text evidence="19">The sequence shown here is derived from an EMBL/GenBank/DDBJ whole genome shotgun (WGS) entry which is preliminary data.</text>
</comment>
<keyword evidence="20" id="KW-1185">Reference proteome</keyword>
<sequence length="534" mass="56027">MRYVYGVTAALLLGGAATTLTLNPLGAQTAQNDPGTMASAPRPGAPPTFADLVERLQPAVVNISTRQSIQVRQQQLPPGFEEFFRRFGAPVPNGGGDGGTVTQRGGSLGSGFIISPDGYVVTNNHVVAPARPDAVVEQITVTLSDRTEYDAEVVGRDPTADIAVLKINPTRPLPFVRFGDSTRVRVGDWVLAIGNPFGLGGTVTAGIVSALHRNINAGPYDRYIQTDASINSGNSGGPMFDLNGNVIGINTALISPTGGNVGIGFAIPAEQIQPVVETLRRGQRVRRGYIGIAMQDVDESIAAALGIQRNRGTLIQSVTPGGPAARAGIQQGDVIVSVAGQPVTQDQTLGYLIAQQQVGARVPIEFIRQGQHRTVTISIAERPSDEELARLNGIDTGNDNGEDGNVPGKPRAPEPSSGQRAVRDGLGVTVEPLTADIARRIGLRDTTLRGVVVDDVDPNSDAGQKGLQTGDVILSLNQTPTTTPEAVQSVIEAARRAGRTSVLALVARGANPPRYVGLELARPSARPSTPQRRQ</sequence>
<reference evidence="19 20" key="1">
    <citation type="journal article" date="2015" name="J. Microbiol.">
        <title>Sphingosinicella ginsenosidimutans sp. nov., with ginsenoside converting activity.</title>
        <authorList>
            <person name="Kim J.K."/>
            <person name="Kang M.S."/>
            <person name="Park S.C."/>
            <person name="Kim K.M."/>
            <person name="Choi K."/>
            <person name="Yoon M.H."/>
            <person name="Im W.T."/>
        </authorList>
    </citation>
    <scope>NUCLEOTIDE SEQUENCE [LARGE SCALE GENOMIC DNA]</scope>
    <source>
        <strain evidence="19 20">BS-11</strain>
    </source>
</reference>
<dbReference type="SMART" id="SM00228">
    <property type="entry name" value="PDZ"/>
    <property type="match status" value="2"/>
</dbReference>
<keyword evidence="8" id="KW-0677">Repeat</keyword>
<dbReference type="InterPro" id="IPR036034">
    <property type="entry name" value="PDZ_sf"/>
</dbReference>
<dbReference type="PANTHER" id="PTHR22939:SF130">
    <property type="entry name" value="PERIPLASMIC SERINE ENDOPROTEASE DEGP-LIKE-RELATED"/>
    <property type="match status" value="1"/>
</dbReference>
<evidence type="ECO:0000259" key="18">
    <source>
        <dbReference type="PROSITE" id="PS50106"/>
    </source>
</evidence>
<evidence type="ECO:0000256" key="1">
    <source>
        <dbReference type="ARBA" id="ARBA00001772"/>
    </source>
</evidence>
<comment type="subcellular location">
    <subcellularLocation>
        <location evidence="2">Periplasm</location>
    </subcellularLocation>
</comment>
<evidence type="ECO:0000256" key="15">
    <source>
        <dbReference type="PIRSR" id="PIRSR611782-2"/>
    </source>
</evidence>
<evidence type="ECO:0000256" key="17">
    <source>
        <dbReference type="SAM" id="SignalP"/>
    </source>
</evidence>
<dbReference type="GO" id="GO:0004252">
    <property type="term" value="F:serine-type endopeptidase activity"/>
    <property type="evidence" value="ECO:0007669"/>
    <property type="project" value="InterPro"/>
</dbReference>
<dbReference type="RefSeq" id="WP_147042371.1">
    <property type="nucleotide sequence ID" value="NZ_BAABIR010000002.1"/>
</dbReference>
<evidence type="ECO:0000256" key="8">
    <source>
        <dbReference type="ARBA" id="ARBA00022737"/>
    </source>
</evidence>
<dbReference type="AlphaFoldDB" id="A0A5C6TSH4"/>
<dbReference type="GO" id="GO:0042597">
    <property type="term" value="C:periplasmic space"/>
    <property type="evidence" value="ECO:0007669"/>
    <property type="project" value="UniProtKB-SubCell"/>
</dbReference>
<dbReference type="PANTHER" id="PTHR22939">
    <property type="entry name" value="SERINE PROTEASE FAMILY S1C HTRA-RELATED"/>
    <property type="match status" value="1"/>
</dbReference>
<proteinExistence type="inferred from homology"/>
<evidence type="ECO:0000256" key="3">
    <source>
        <dbReference type="ARBA" id="ARBA00010541"/>
    </source>
</evidence>
<gene>
    <name evidence="19" type="ORF">FRZ32_04380</name>
</gene>
<feature type="region of interest" description="Disordered" evidence="16">
    <location>
        <begin position="391"/>
        <end position="426"/>
    </location>
</feature>
<feature type="active site" description="Charge relay system" evidence="14">
    <location>
        <position position="161"/>
    </location>
</feature>
<dbReference type="InterPro" id="IPR011782">
    <property type="entry name" value="Pept_S1C_Do"/>
</dbReference>
<evidence type="ECO:0000256" key="6">
    <source>
        <dbReference type="ARBA" id="ARBA00022670"/>
    </source>
</evidence>
<dbReference type="EC" id="3.4.21.107" evidence="4"/>
<evidence type="ECO:0000256" key="13">
    <source>
        <dbReference type="ARBA" id="ARBA00032850"/>
    </source>
</evidence>
<dbReference type="PROSITE" id="PS50106">
    <property type="entry name" value="PDZ"/>
    <property type="match status" value="2"/>
</dbReference>
<evidence type="ECO:0000256" key="16">
    <source>
        <dbReference type="SAM" id="MobiDB-lite"/>
    </source>
</evidence>
<dbReference type="PRINTS" id="PR00834">
    <property type="entry name" value="PROTEASES2C"/>
</dbReference>
<dbReference type="Pfam" id="PF13180">
    <property type="entry name" value="PDZ_2"/>
    <property type="match status" value="1"/>
</dbReference>
<dbReference type="SUPFAM" id="SSF50494">
    <property type="entry name" value="Trypsin-like serine proteases"/>
    <property type="match status" value="1"/>
</dbReference>
<feature type="chain" id="PRO_5039144757" description="Probable periplasmic serine endoprotease DegP-like" evidence="17">
    <location>
        <begin position="23"/>
        <end position="534"/>
    </location>
</feature>
<feature type="binding site" evidence="15">
    <location>
        <position position="161"/>
    </location>
    <ligand>
        <name>substrate</name>
    </ligand>
</feature>
<feature type="active site" description="Charge relay system" evidence="14">
    <location>
        <position position="235"/>
    </location>
</feature>
<dbReference type="InterPro" id="IPR001478">
    <property type="entry name" value="PDZ"/>
</dbReference>
<keyword evidence="9" id="KW-0574">Periplasm</keyword>